<evidence type="ECO:0000256" key="1">
    <source>
        <dbReference type="ARBA" id="ARBA00022679"/>
    </source>
</evidence>
<reference evidence="9" key="1">
    <citation type="submission" date="2022-12" db="EMBL/GenBank/DDBJ databases">
        <title>Draft genome assemblies for two species of Escallonia (Escalloniales).</title>
        <authorList>
            <person name="Chanderbali A."/>
            <person name="Dervinis C."/>
            <person name="Anghel I."/>
            <person name="Soltis D."/>
            <person name="Soltis P."/>
            <person name="Zapata F."/>
        </authorList>
    </citation>
    <scope>NUCLEOTIDE SEQUENCE</scope>
    <source>
        <strain evidence="9">UCBG64.0493</strain>
        <tissue evidence="9">Leaf</tissue>
    </source>
</reference>
<name>A0AA89AIJ2_9ASTE</name>
<dbReference type="Gene3D" id="3.10.10.10">
    <property type="entry name" value="HIV Type 1 Reverse Transcriptase, subunit A, domain 1"/>
    <property type="match status" value="1"/>
</dbReference>
<keyword evidence="3" id="KW-0540">Nuclease</keyword>
<dbReference type="GO" id="GO:0003964">
    <property type="term" value="F:RNA-directed DNA polymerase activity"/>
    <property type="evidence" value="ECO:0007669"/>
    <property type="project" value="UniProtKB-KW"/>
</dbReference>
<dbReference type="Pfam" id="PF17917">
    <property type="entry name" value="RT_RNaseH"/>
    <property type="match status" value="1"/>
</dbReference>
<dbReference type="PANTHER" id="PTHR48475">
    <property type="entry name" value="RIBONUCLEASE H"/>
    <property type="match status" value="1"/>
</dbReference>
<proteinExistence type="predicted"/>
<dbReference type="InterPro" id="IPR012337">
    <property type="entry name" value="RNaseH-like_sf"/>
</dbReference>
<dbReference type="SUPFAM" id="SSF53098">
    <property type="entry name" value="Ribonuclease H-like"/>
    <property type="match status" value="1"/>
</dbReference>
<dbReference type="SUPFAM" id="SSF56672">
    <property type="entry name" value="DNA/RNA polymerases"/>
    <property type="match status" value="1"/>
</dbReference>
<evidence type="ECO:0000256" key="2">
    <source>
        <dbReference type="ARBA" id="ARBA00022695"/>
    </source>
</evidence>
<evidence type="ECO:0000313" key="9">
    <source>
        <dbReference type="EMBL" id="KAK3004949.1"/>
    </source>
</evidence>
<protein>
    <recommendedName>
        <fullName evidence="8">Reverse transcriptase RNase H-like domain-containing protein</fullName>
    </recommendedName>
</protein>
<accession>A0AA89AIJ2</accession>
<dbReference type="GO" id="GO:0016787">
    <property type="term" value="F:hydrolase activity"/>
    <property type="evidence" value="ECO:0007669"/>
    <property type="project" value="UniProtKB-KW"/>
</dbReference>
<keyword evidence="2" id="KW-0548">Nucleotidyltransferase</keyword>
<evidence type="ECO:0000256" key="3">
    <source>
        <dbReference type="ARBA" id="ARBA00022722"/>
    </source>
</evidence>
<dbReference type="AlphaFoldDB" id="A0AA89AIJ2"/>
<evidence type="ECO:0000256" key="5">
    <source>
        <dbReference type="ARBA" id="ARBA00022801"/>
    </source>
</evidence>
<keyword evidence="10" id="KW-1185">Reference proteome</keyword>
<evidence type="ECO:0000256" key="6">
    <source>
        <dbReference type="ARBA" id="ARBA00022918"/>
    </source>
</evidence>
<evidence type="ECO:0000256" key="7">
    <source>
        <dbReference type="SAM" id="MobiDB-lite"/>
    </source>
</evidence>
<keyword evidence="1" id="KW-0808">Transferase</keyword>
<keyword evidence="4" id="KW-0255">Endonuclease</keyword>
<feature type="domain" description="Reverse transcriptase RNase H-like" evidence="8">
    <location>
        <begin position="178"/>
        <end position="231"/>
    </location>
</feature>
<sequence length="442" mass="50206">MKFPTEYEVGEVKGDQTTARQCYMASCRSKNKEALMIEDLREDTKMQRGKPVEELVSIEVYLVKEIKTVWIATDMPRIEPKVITHRLNVHPSKKPVKKKKRTFAPERQEKIEEEVDKLLTVNFIEEIYYPDWIANVVMVPKPGDKWQIYIDYTDLNKACPKDSYPLSRIDLLIDATSVTEVAVNTVLVRKKDGVQKPIYYVSKVLQDVETRYPKIDKIALALIILARHLRPPTTWKGLLSPEASGRLVNWSVELGEFNIQYKPRTAIKVQALADFIVKCTSLEDPPQLVISEVPDPWNLYVDGSSAIGSSGAGIILISPEAHPQFNGQTENMNRSILQGLKKKLDKAKGTWVDELPKVLWAYRTTPHSVTGEAPFLLCYGTEAMLLVEIGIPTIRGLHFNKVNNEVGLRSLDTKTKSKAREHLLKDPLVEDEKPQHFQPPKA</sequence>
<dbReference type="PANTHER" id="PTHR48475:SF2">
    <property type="entry name" value="RIBONUCLEASE H"/>
    <property type="match status" value="1"/>
</dbReference>
<dbReference type="InterPro" id="IPR041373">
    <property type="entry name" value="RT_RNaseH"/>
</dbReference>
<dbReference type="Proteomes" id="UP001188597">
    <property type="component" value="Unassembled WGS sequence"/>
</dbReference>
<keyword evidence="5" id="KW-0378">Hydrolase</keyword>
<feature type="region of interest" description="Disordered" evidence="7">
    <location>
        <begin position="419"/>
        <end position="442"/>
    </location>
</feature>
<dbReference type="InterPro" id="IPR036397">
    <property type="entry name" value="RNaseH_sf"/>
</dbReference>
<organism evidence="9 10">
    <name type="scientific">Escallonia herrerae</name>
    <dbReference type="NCBI Taxonomy" id="1293975"/>
    <lineage>
        <taxon>Eukaryota</taxon>
        <taxon>Viridiplantae</taxon>
        <taxon>Streptophyta</taxon>
        <taxon>Embryophyta</taxon>
        <taxon>Tracheophyta</taxon>
        <taxon>Spermatophyta</taxon>
        <taxon>Magnoliopsida</taxon>
        <taxon>eudicotyledons</taxon>
        <taxon>Gunneridae</taxon>
        <taxon>Pentapetalae</taxon>
        <taxon>asterids</taxon>
        <taxon>campanulids</taxon>
        <taxon>Escalloniales</taxon>
        <taxon>Escalloniaceae</taxon>
        <taxon>Escallonia</taxon>
    </lineage>
</organism>
<gene>
    <name evidence="9" type="ORF">RJ639_020196</name>
</gene>
<comment type="caution">
    <text evidence="9">The sequence shown here is derived from an EMBL/GenBank/DDBJ whole genome shotgun (WGS) entry which is preliminary data.</text>
</comment>
<evidence type="ECO:0000259" key="8">
    <source>
        <dbReference type="Pfam" id="PF17917"/>
    </source>
</evidence>
<dbReference type="GO" id="GO:0004519">
    <property type="term" value="F:endonuclease activity"/>
    <property type="evidence" value="ECO:0007669"/>
    <property type="project" value="UniProtKB-KW"/>
</dbReference>
<dbReference type="EMBL" id="JAVXUP010002188">
    <property type="protein sequence ID" value="KAK3004949.1"/>
    <property type="molecule type" value="Genomic_DNA"/>
</dbReference>
<evidence type="ECO:0000256" key="4">
    <source>
        <dbReference type="ARBA" id="ARBA00022759"/>
    </source>
</evidence>
<evidence type="ECO:0000313" key="10">
    <source>
        <dbReference type="Proteomes" id="UP001188597"/>
    </source>
</evidence>
<dbReference type="Gene3D" id="3.30.420.10">
    <property type="entry name" value="Ribonuclease H-like superfamily/Ribonuclease H"/>
    <property type="match status" value="1"/>
</dbReference>
<dbReference type="InterPro" id="IPR043502">
    <property type="entry name" value="DNA/RNA_pol_sf"/>
</dbReference>
<dbReference type="GO" id="GO:0003676">
    <property type="term" value="F:nucleic acid binding"/>
    <property type="evidence" value="ECO:0007669"/>
    <property type="project" value="InterPro"/>
</dbReference>
<feature type="compositionally biased region" description="Basic and acidic residues" evidence="7">
    <location>
        <begin position="419"/>
        <end position="435"/>
    </location>
</feature>
<keyword evidence="6" id="KW-0695">RNA-directed DNA polymerase</keyword>